<accession>A0A2P2L660</accession>
<feature type="coiled-coil region" evidence="2">
    <location>
        <begin position="631"/>
        <end position="704"/>
    </location>
</feature>
<feature type="coiled-coil region" evidence="2">
    <location>
        <begin position="100"/>
        <end position="288"/>
    </location>
</feature>
<dbReference type="GO" id="GO:0016301">
    <property type="term" value="F:kinase activity"/>
    <property type="evidence" value="ECO:0007669"/>
    <property type="project" value="UniProtKB-KW"/>
</dbReference>
<evidence type="ECO:0000256" key="1">
    <source>
        <dbReference type="ARBA" id="ARBA00023054"/>
    </source>
</evidence>
<dbReference type="EMBL" id="GGEC01032975">
    <property type="protein sequence ID" value="MBX13459.1"/>
    <property type="molecule type" value="Transcribed_RNA"/>
</dbReference>
<keyword evidence="3" id="KW-0418">Kinase</keyword>
<reference evidence="3" key="1">
    <citation type="submission" date="2018-02" db="EMBL/GenBank/DDBJ databases">
        <title>Rhizophora mucronata_Transcriptome.</title>
        <authorList>
            <person name="Meera S.P."/>
            <person name="Sreeshan A."/>
            <person name="Augustine A."/>
        </authorList>
    </citation>
    <scope>NUCLEOTIDE SEQUENCE</scope>
    <source>
        <tissue evidence="3">Leaf</tissue>
    </source>
</reference>
<dbReference type="EMBL" id="GGEC01032973">
    <property type="protein sequence ID" value="MBX13457.1"/>
    <property type="molecule type" value="Transcribed_RNA"/>
</dbReference>
<proteinExistence type="predicted"/>
<evidence type="ECO:0000256" key="2">
    <source>
        <dbReference type="SAM" id="Coils"/>
    </source>
</evidence>
<name>A0A2P2L660_RHIMU</name>
<protein>
    <submittedName>
        <fullName evidence="3">Protein kinase</fullName>
    </submittedName>
</protein>
<dbReference type="PANTHER" id="PTHR23160:SF19">
    <property type="entry name" value="MYOSIN HEAVY CHAIN-RELATED PROTEIN"/>
    <property type="match status" value="1"/>
</dbReference>
<keyword evidence="1 2" id="KW-0175">Coiled coil</keyword>
<dbReference type="EMBL" id="GGEC01032977">
    <property type="protein sequence ID" value="MBX13461.1"/>
    <property type="molecule type" value="Transcribed_RNA"/>
</dbReference>
<dbReference type="GO" id="GO:0007131">
    <property type="term" value="P:reciprocal meiotic recombination"/>
    <property type="evidence" value="ECO:0007669"/>
    <property type="project" value="TreeGrafter"/>
</dbReference>
<dbReference type="EMBL" id="GGEC01032979">
    <property type="protein sequence ID" value="MBX13463.1"/>
    <property type="molecule type" value="Transcribed_RNA"/>
</dbReference>
<organism evidence="3">
    <name type="scientific">Rhizophora mucronata</name>
    <name type="common">Asiatic mangrove</name>
    <dbReference type="NCBI Taxonomy" id="61149"/>
    <lineage>
        <taxon>Eukaryota</taxon>
        <taxon>Viridiplantae</taxon>
        <taxon>Streptophyta</taxon>
        <taxon>Embryophyta</taxon>
        <taxon>Tracheophyta</taxon>
        <taxon>Spermatophyta</taxon>
        <taxon>Magnoliopsida</taxon>
        <taxon>eudicotyledons</taxon>
        <taxon>Gunneridae</taxon>
        <taxon>Pentapetalae</taxon>
        <taxon>rosids</taxon>
        <taxon>fabids</taxon>
        <taxon>Malpighiales</taxon>
        <taxon>Rhizophoraceae</taxon>
        <taxon>Rhizophora</taxon>
    </lineage>
</organism>
<evidence type="ECO:0000313" key="3">
    <source>
        <dbReference type="EMBL" id="MBX13459.1"/>
    </source>
</evidence>
<dbReference type="AlphaFoldDB" id="A0A2P2L660"/>
<dbReference type="PANTHER" id="PTHR23160">
    <property type="entry name" value="SYNAPTONEMAL COMPLEX PROTEIN-RELATED"/>
    <property type="match status" value="1"/>
</dbReference>
<keyword evidence="3" id="KW-0808">Transferase</keyword>
<sequence length="771" mass="87466">MGFSAALNPNLPAISSHSLFKLNNLKLNRLAFMPTSKPKSPPVLIVKSVLNGKESSINGNGVGETARILLERLFAQTQKLEEQMSRDSQFSGDVCLGLNLEVLESDLLAVLEALKKKEEDLQDAEQKVSLEHSELSCAKQELERREKDIAAAYLNCEVLEGELRQANLNFAAQARQIEDLNLQLLERDQEIAAAQSELSLKEDDLDKMKIELAKKSEEAAKVESELKYKAQLLNDANEVVKRQEIELQGLQEAVEEKGKELQCSSTLRTLEEEKLKVAEANLQKKTMEWLLTQEGLKELAEEASKIMGGTDEALEDFRRVKQLLADVRSELVSAQKSLASSRKGLEEQELLLEKQLVELEEQKKSIMSYTTSLKDAQMEVESERVKLILAEAQNEELDHNLCIERDLIEELREELRRKKCSLKQAIEEKSFLQQELEQKNTEFGEMHSVLQVKESELVEAKLEIQHLKSQQASLHLTLEEKELQLSGARKKLEEVIQEVTELKMLMSSKEDQLIQATSLLKDKEEHIQVMQDELNDSRMRFSEANTVVKRIVDLTGKLVISIKNEDCLEMGQSDIRDLELRQQLLDEWGEDFRMQKRQLETELSFTRESLRIKEMEVLAAQRALSIKDEELKIVLGRFNSQQKELETLKEEMVDANDLRKLYALAQERIGEKSIGDLAIEKLQLEAAQLEVEAATSALQKLAGMSQELLSKAGLIIETTTDSSIFVQNDSDPSSNVFENNECVNEVKRQVARLSDLSEQLVKEAGIVVSTH</sequence>
<feature type="coiled-coil region" evidence="2">
    <location>
        <begin position="342"/>
        <end position="540"/>
    </location>
</feature>